<dbReference type="GO" id="GO:0006355">
    <property type="term" value="P:regulation of DNA-templated transcription"/>
    <property type="evidence" value="ECO:0007669"/>
    <property type="project" value="InterPro"/>
</dbReference>
<organism evidence="2 3">
    <name type="scientific">Rhizobium miluonense</name>
    <dbReference type="NCBI Taxonomy" id="411945"/>
    <lineage>
        <taxon>Bacteria</taxon>
        <taxon>Pseudomonadati</taxon>
        <taxon>Pseudomonadota</taxon>
        <taxon>Alphaproteobacteria</taxon>
        <taxon>Hyphomicrobiales</taxon>
        <taxon>Rhizobiaceae</taxon>
        <taxon>Rhizobium/Agrobacterium group</taxon>
        <taxon>Rhizobium</taxon>
    </lineage>
</organism>
<sequence>MSIERRSAHERATYLIAYLYQRASALRLLKGSKIIPITQRHVADTLGLSVVHTNKTLKKLADRGLILWQERGCGVLDAKGLADMAGWDGLDSGKRPLHLMTIIVTGDMSFFNIGLNCISLDYYCRHFSTSFTLY</sequence>
<dbReference type="InterPro" id="IPR036390">
    <property type="entry name" value="WH_DNA-bd_sf"/>
</dbReference>
<accession>A0A1C3W163</accession>
<dbReference type="AlphaFoldDB" id="A0A1C3W163"/>
<dbReference type="Pfam" id="PF13545">
    <property type="entry name" value="HTH_Crp_2"/>
    <property type="match status" value="1"/>
</dbReference>
<keyword evidence="3" id="KW-1185">Reference proteome</keyword>
<dbReference type="STRING" id="411945.GA0061102_102127"/>
<dbReference type="Proteomes" id="UP000199435">
    <property type="component" value="Unassembled WGS sequence"/>
</dbReference>
<dbReference type="EMBL" id="FMAH01000021">
    <property type="protein sequence ID" value="SCB33641.1"/>
    <property type="molecule type" value="Genomic_DNA"/>
</dbReference>
<evidence type="ECO:0000313" key="3">
    <source>
        <dbReference type="Proteomes" id="UP000199435"/>
    </source>
</evidence>
<protein>
    <submittedName>
        <fullName evidence="2">Crp-like helix-turn-helix domain-containing protein</fullName>
    </submittedName>
</protein>
<reference evidence="3" key="1">
    <citation type="submission" date="2016-08" db="EMBL/GenBank/DDBJ databases">
        <authorList>
            <person name="Varghese N."/>
            <person name="Submissions Spin"/>
        </authorList>
    </citation>
    <scope>NUCLEOTIDE SEQUENCE [LARGE SCALE GENOMIC DNA]</scope>
    <source>
        <strain evidence="3">HAMBI 2971</strain>
    </source>
</reference>
<dbReference type="InterPro" id="IPR036388">
    <property type="entry name" value="WH-like_DNA-bd_sf"/>
</dbReference>
<dbReference type="Gene3D" id="1.10.10.10">
    <property type="entry name" value="Winged helix-like DNA-binding domain superfamily/Winged helix DNA-binding domain"/>
    <property type="match status" value="1"/>
</dbReference>
<dbReference type="PROSITE" id="PS51063">
    <property type="entry name" value="HTH_CRP_2"/>
    <property type="match status" value="1"/>
</dbReference>
<feature type="domain" description="HTH crp-type" evidence="1">
    <location>
        <begin position="6"/>
        <end position="79"/>
    </location>
</feature>
<dbReference type="InterPro" id="IPR012318">
    <property type="entry name" value="HTH_CRP"/>
</dbReference>
<evidence type="ECO:0000313" key="2">
    <source>
        <dbReference type="EMBL" id="SCB33641.1"/>
    </source>
</evidence>
<evidence type="ECO:0000259" key="1">
    <source>
        <dbReference type="PROSITE" id="PS51063"/>
    </source>
</evidence>
<dbReference type="GO" id="GO:0003677">
    <property type="term" value="F:DNA binding"/>
    <property type="evidence" value="ECO:0007669"/>
    <property type="project" value="InterPro"/>
</dbReference>
<gene>
    <name evidence="2" type="ORF">GA0061102_102127</name>
</gene>
<proteinExistence type="predicted"/>
<dbReference type="SUPFAM" id="SSF46785">
    <property type="entry name" value="Winged helix' DNA-binding domain"/>
    <property type="match status" value="1"/>
</dbReference>
<name>A0A1C3W163_9HYPH</name>